<protein>
    <submittedName>
        <fullName evidence="2">Uncharacterized protein</fullName>
    </submittedName>
</protein>
<gene>
    <name evidence="2" type="ORF">GCM10022244_04830</name>
</gene>
<dbReference type="Proteomes" id="UP001501000">
    <property type="component" value="Unassembled WGS sequence"/>
</dbReference>
<accession>A0ABP7LB80</accession>
<comment type="caution">
    <text evidence="2">The sequence shown here is derived from an EMBL/GenBank/DDBJ whole genome shotgun (WGS) entry which is preliminary data.</text>
</comment>
<evidence type="ECO:0000313" key="3">
    <source>
        <dbReference type="Proteomes" id="UP001501000"/>
    </source>
</evidence>
<feature type="region of interest" description="Disordered" evidence="1">
    <location>
        <begin position="91"/>
        <end position="118"/>
    </location>
</feature>
<sequence>MSHLLLVDPTGPGVQALADAQRSGHTVTCRHCPSHDFTATPAQRGEAIQLAGHAAPFADALDDDAVQGVLLASGADPESVDAALSTASYGAQAAAHPVSVKPVRPEDVRSPSCARAAR</sequence>
<dbReference type="EMBL" id="BAABAJ010000001">
    <property type="protein sequence ID" value="GAA3897560.1"/>
    <property type="molecule type" value="Genomic_DNA"/>
</dbReference>
<keyword evidence="3" id="KW-1185">Reference proteome</keyword>
<reference evidence="3" key="1">
    <citation type="journal article" date="2019" name="Int. J. Syst. Evol. Microbiol.">
        <title>The Global Catalogue of Microorganisms (GCM) 10K type strain sequencing project: providing services to taxonomists for standard genome sequencing and annotation.</title>
        <authorList>
            <consortium name="The Broad Institute Genomics Platform"/>
            <consortium name="The Broad Institute Genome Sequencing Center for Infectious Disease"/>
            <person name="Wu L."/>
            <person name="Ma J."/>
        </authorList>
    </citation>
    <scope>NUCLEOTIDE SEQUENCE [LARGE SCALE GENOMIC DNA]</scope>
    <source>
        <strain evidence="3">JCM 16956</strain>
    </source>
</reference>
<proteinExistence type="predicted"/>
<organism evidence="2 3">
    <name type="scientific">Streptomyces gulbargensis</name>
    <dbReference type="NCBI Taxonomy" id="364901"/>
    <lineage>
        <taxon>Bacteria</taxon>
        <taxon>Bacillati</taxon>
        <taxon>Actinomycetota</taxon>
        <taxon>Actinomycetes</taxon>
        <taxon>Kitasatosporales</taxon>
        <taxon>Streptomycetaceae</taxon>
        <taxon>Streptomyces</taxon>
    </lineage>
</organism>
<evidence type="ECO:0000313" key="2">
    <source>
        <dbReference type="EMBL" id="GAA3897560.1"/>
    </source>
</evidence>
<evidence type="ECO:0000256" key="1">
    <source>
        <dbReference type="SAM" id="MobiDB-lite"/>
    </source>
</evidence>
<name>A0ABP7LB80_9ACTN</name>